<evidence type="ECO:0000313" key="1">
    <source>
        <dbReference type="EMBL" id="KAK0668631.1"/>
    </source>
</evidence>
<name>A0AA39ZCZ4_9PEZI</name>
<protein>
    <submittedName>
        <fullName evidence="1">Uncharacterized protein</fullName>
    </submittedName>
</protein>
<proteinExistence type="predicted"/>
<accession>A0AA39ZCZ4</accession>
<organism evidence="1 2">
    <name type="scientific">Cercophora samala</name>
    <dbReference type="NCBI Taxonomy" id="330535"/>
    <lineage>
        <taxon>Eukaryota</taxon>
        <taxon>Fungi</taxon>
        <taxon>Dikarya</taxon>
        <taxon>Ascomycota</taxon>
        <taxon>Pezizomycotina</taxon>
        <taxon>Sordariomycetes</taxon>
        <taxon>Sordariomycetidae</taxon>
        <taxon>Sordariales</taxon>
        <taxon>Lasiosphaeriaceae</taxon>
        <taxon>Cercophora</taxon>
    </lineage>
</organism>
<sequence length="146" mass="15719">MMNFSVNWGTGLMWSAALQLFFLRALVLTRSLVFQLILRCCPWSLLGSRCRGGRPTVCRWACRPSPNRGINGVSEVLQVLPSTFALPPRPGGGGGGGGGVAGLSLRSAQPFTVTVTISAVKVEGLFELDKWAGTVRACWLKQSERP</sequence>
<reference evidence="1" key="1">
    <citation type="submission" date="2023-06" db="EMBL/GenBank/DDBJ databases">
        <title>Genome-scale phylogeny and comparative genomics of the fungal order Sordariales.</title>
        <authorList>
            <consortium name="Lawrence Berkeley National Laboratory"/>
            <person name="Hensen N."/>
            <person name="Bonometti L."/>
            <person name="Westerberg I."/>
            <person name="Brannstrom I.O."/>
            <person name="Guillou S."/>
            <person name="Cros-Aarteil S."/>
            <person name="Calhoun S."/>
            <person name="Haridas S."/>
            <person name="Kuo A."/>
            <person name="Mondo S."/>
            <person name="Pangilinan J."/>
            <person name="Riley R."/>
            <person name="Labutti K."/>
            <person name="Andreopoulos B."/>
            <person name="Lipzen A."/>
            <person name="Chen C."/>
            <person name="Yanf M."/>
            <person name="Daum C."/>
            <person name="Ng V."/>
            <person name="Clum A."/>
            <person name="Steindorff A."/>
            <person name="Ohm R."/>
            <person name="Martin F."/>
            <person name="Silar P."/>
            <person name="Natvig D."/>
            <person name="Lalanne C."/>
            <person name="Gautier V."/>
            <person name="Ament-Velasquez S.L."/>
            <person name="Kruys A."/>
            <person name="Hutchinson M.I."/>
            <person name="Powell A.J."/>
            <person name="Barry K."/>
            <person name="Miller A.N."/>
            <person name="Grigoriev I.V."/>
            <person name="Debuchy R."/>
            <person name="Gladieux P."/>
            <person name="Thoren M.H."/>
            <person name="Johannesson H."/>
        </authorList>
    </citation>
    <scope>NUCLEOTIDE SEQUENCE</scope>
    <source>
        <strain evidence="1">CBS 307.81</strain>
    </source>
</reference>
<dbReference type="AlphaFoldDB" id="A0AA39ZCZ4"/>
<dbReference type="EMBL" id="JAULSY010000053">
    <property type="protein sequence ID" value="KAK0668631.1"/>
    <property type="molecule type" value="Genomic_DNA"/>
</dbReference>
<evidence type="ECO:0000313" key="2">
    <source>
        <dbReference type="Proteomes" id="UP001174997"/>
    </source>
</evidence>
<keyword evidence="2" id="KW-1185">Reference proteome</keyword>
<gene>
    <name evidence="1" type="ORF">QBC41DRAFT_119675</name>
</gene>
<dbReference type="Proteomes" id="UP001174997">
    <property type="component" value="Unassembled WGS sequence"/>
</dbReference>
<comment type="caution">
    <text evidence="1">The sequence shown here is derived from an EMBL/GenBank/DDBJ whole genome shotgun (WGS) entry which is preliminary data.</text>
</comment>